<evidence type="ECO:0000256" key="2">
    <source>
        <dbReference type="ARBA" id="ARBA00007131"/>
    </source>
</evidence>
<evidence type="ECO:0000313" key="5">
    <source>
        <dbReference type="EMBL" id="CAE19695.1"/>
    </source>
</evidence>
<proteinExistence type="inferred from homology"/>
<dbReference type="SMART" id="SM00861">
    <property type="entry name" value="Transket_pyr"/>
    <property type="match status" value="1"/>
</dbReference>
<dbReference type="SUPFAM" id="SSF52922">
    <property type="entry name" value="TK C-terminal domain-like"/>
    <property type="match status" value="1"/>
</dbReference>
<keyword evidence="3" id="KW-0786">Thiamine pyrophosphate</keyword>
<evidence type="ECO:0000259" key="4">
    <source>
        <dbReference type="SMART" id="SM00861"/>
    </source>
</evidence>
<dbReference type="PANTHER" id="PTHR43825">
    <property type="entry name" value="PYRUVATE DEHYDROGENASE E1 COMPONENT"/>
    <property type="match status" value="1"/>
</dbReference>
<sequence length="305" mass="33651">MRDAFANEIKRLSEANKNVVLLSGDIGNRMFDKYKSVSPERFFNCGIAEANMMSLASGMALCGLKPVIYTITPFTTTRCLEQIRIGVAYHNAPVVIVGTGSGLSYSELGPTHHSLEDIAILRAVPNINILTPSDKQELTTQLQEAISMNTPSYMRIGKKGEPDLFNESHNLGIGKANILKEGEEILIIGIGPILIEAIEAAKSLKNDGLNIGVASMGSIRPLDDDFLRKMISKKYKYWITLEEHGIVGGLGSTLIEWCSDKQLYDIKIKRLGVKNEFIHKLGNQSYTRNILGIDKKGIINTIKEL</sequence>
<dbReference type="KEGG" id="pmm:PMM1236"/>
<dbReference type="SUPFAM" id="SSF52518">
    <property type="entry name" value="Thiamin diphosphate-binding fold (THDP-binding)"/>
    <property type="match status" value="1"/>
</dbReference>
<evidence type="ECO:0000313" key="6">
    <source>
        <dbReference type="Proteomes" id="UP000001026"/>
    </source>
</evidence>
<dbReference type="InterPro" id="IPR009014">
    <property type="entry name" value="Transketo_C/PFOR_II"/>
</dbReference>
<feature type="domain" description="Transketolase-like pyrimidine-binding" evidence="4">
    <location>
        <begin position="1"/>
        <end position="163"/>
    </location>
</feature>
<dbReference type="STRING" id="59919.PMM1236"/>
<dbReference type="Pfam" id="PF02779">
    <property type="entry name" value="Transket_pyr"/>
    <property type="match status" value="1"/>
</dbReference>
<dbReference type="HOGENOM" id="CLU_009227_1_1_3"/>
<dbReference type="InterPro" id="IPR033248">
    <property type="entry name" value="Transketolase_C"/>
</dbReference>
<comment type="similarity">
    <text evidence="2">Belongs to the transketolase family.</text>
</comment>
<evidence type="ECO:0000256" key="3">
    <source>
        <dbReference type="ARBA" id="ARBA00023052"/>
    </source>
</evidence>
<dbReference type="InterPro" id="IPR029061">
    <property type="entry name" value="THDP-binding"/>
</dbReference>
<dbReference type="Proteomes" id="UP000001026">
    <property type="component" value="Chromosome"/>
</dbReference>
<dbReference type="eggNOG" id="COG3958">
    <property type="taxonomic scope" value="Bacteria"/>
</dbReference>
<dbReference type="InterPro" id="IPR051157">
    <property type="entry name" value="PDH/Transketolase"/>
</dbReference>
<dbReference type="CDD" id="cd07033">
    <property type="entry name" value="TPP_PYR_DXS_TK_like"/>
    <property type="match status" value="1"/>
</dbReference>
<accession>Q7V0M0</accession>
<comment type="cofactor">
    <cofactor evidence="1">
        <name>thiamine diphosphate</name>
        <dbReference type="ChEBI" id="CHEBI:58937"/>
    </cofactor>
</comment>
<dbReference type="OrthoDB" id="9803371at2"/>
<evidence type="ECO:0000256" key="1">
    <source>
        <dbReference type="ARBA" id="ARBA00001964"/>
    </source>
</evidence>
<dbReference type="Pfam" id="PF02780">
    <property type="entry name" value="Transketolase_C"/>
    <property type="match status" value="1"/>
</dbReference>
<dbReference type="Gene3D" id="3.40.50.970">
    <property type="match status" value="1"/>
</dbReference>
<reference evidence="5 6" key="1">
    <citation type="journal article" date="2003" name="Nature">
        <title>Genome divergence in two Prochlorococcus ecotypes reflects oceanic niche differentiation.</title>
        <authorList>
            <person name="Rocap G."/>
            <person name="Larimer F.W."/>
            <person name="Lamerdin J.E."/>
            <person name="Malfatti S."/>
            <person name="Chain P."/>
            <person name="Ahlgren N.A."/>
            <person name="Arellano A."/>
            <person name="Coleman M."/>
            <person name="Hauser L."/>
            <person name="Hess W.R."/>
            <person name="Johnson Z.I."/>
            <person name="Land M.L."/>
            <person name="Lindell D."/>
            <person name="Post A.F."/>
            <person name="Regala W."/>
            <person name="Shah M."/>
            <person name="Shaw S.L."/>
            <person name="Steglich C."/>
            <person name="Sullivan M.B."/>
            <person name="Ting C.S."/>
            <person name="Tolonen A."/>
            <person name="Webb E.A."/>
            <person name="Zinser E.R."/>
            <person name="Chisholm S.W."/>
        </authorList>
    </citation>
    <scope>NUCLEOTIDE SEQUENCE [LARGE SCALE GENOMIC DNA]</scope>
    <source>
        <strain evidence="6">CCMP1986 / NIES-2087 / MED4</strain>
    </source>
</reference>
<organism evidence="5 6">
    <name type="scientific">Prochlorococcus marinus subsp. pastoris (strain CCMP1986 / NIES-2087 / MED4)</name>
    <dbReference type="NCBI Taxonomy" id="59919"/>
    <lineage>
        <taxon>Bacteria</taxon>
        <taxon>Bacillati</taxon>
        <taxon>Cyanobacteriota</taxon>
        <taxon>Cyanophyceae</taxon>
        <taxon>Synechococcales</taxon>
        <taxon>Prochlorococcaceae</taxon>
        <taxon>Prochlorococcus</taxon>
    </lineage>
</organism>
<dbReference type="Gene3D" id="3.40.50.920">
    <property type="match status" value="1"/>
</dbReference>
<dbReference type="FunFam" id="3.40.50.970:FF:000129">
    <property type="entry name" value="Transketolase"/>
    <property type="match status" value="1"/>
</dbReference>
<dbReference type="InterPro" id="IPR005475">
    <property type="entry name" value="Transketolase-like_Pyr-bd"/>
</dbReference>
<dbReference type="PANTHER" id="PTHR43825:SF5">
    <property type="entry name" value="HYPOTHETICAL TRANSKETOLASE FAMILY PROTEIN"/>
    <property type="match status" value="1"/>
</dbReference>
<dbReference type="RefSeq" id="WP_011132870.1">
    <property type="nucleotide sequence ID" value="NC_005072.1"/>
</dbReference>
<dbReference type="EMBL" id="BX548174">
    <property type="protein sequence ID" value="CAE19695.1"/>
    <property type="molecule type" value="Genomic_DNA"/>
</dbReference>
<dbReference type="AlphaFoldDB" id="Q7V0M0"/>
<gene>
    <name evidence="5" type="ordered locus">PMM1236</name>
</gene>
<name>Q7V0M0_PROMP</name>
<protein>
    <recommendedName>
        <fullName evidence="4">Transketolase-like pyrimidine-binding domain-containing protein</fullName>
    </recommendedName>
</protein>